<dbReference type="Gene3D" id="3.40.630.30">
    <property type="match status" value="1"/>
</dbReference>
<dbReference type="PROSITE" id="PS51186">
    <property type="entry name" value="GNAT"/>
    <property type="match status" value="1"/>
</dbReference>
<reference evidence="4 5" key="1">
    <citation type="submission" date="2016-10" db="EMBL/GenBank/DDBJ databases">
        <authorList>
            <person name="de Groot N.N."/>
        </authorList>
    </citation>
    <scope>NUCLEOTIDE SEQUENCE [LARGE SCALE GENOMIC DNA]</scope>
    <source>
        <strain evidence="4 5">IBRC-M 10780</strain>
    </source>
</reference>
<evidence type="ECO:0000256" key="1">
    <source>
        <dbReference type="ARBA" id="ARBA00022679"/>
    </source>
</evidence>
<gene>
    <name evidence="4" type="ORF">SAMN05216389_101326</name>
</gene>
<dbReference type="CDD" id="cd04301">
    <property type="entry name" value="NAT_SF"/>
    <property type="match status" value="1"/>
</dbReference>
<dbReference type="InterPro" id="IPR000182">
    <property type="entry name" value="GNAT_dom"/>
</dbReference>
<dbReference type="PANTHER" id="PTHR42919">
    <property type="entry name" value="N-ALPHA-ACETYLTRANSFERASE"/>
    <property type="match status" value="1"/>
</dbReference>
<dbReference type="EMBL" id="FOHE01000001">
    <property type="protein sequence ID" value="SES66852.1"/>
    <property type="molecule type" value="Genomic_DNA"/>
</dbReference>
<dbReference type="AlphaFoldDB" id="A0A1H9YD42"/>
<dbReference type="RefSeq" id="WP_090866147.1">
    <property type="nucleotide sequence ID" value="NZ_FOHE01000001.1"/>
</dbReference>
<protein>
    <submittedName>
        <fullName evidence="4">Protein N-acetyltransferase, RimJ/RimL family</fullName>
    </submittedName>
</protein>
<dbReference type="PANTHER" id="PTHR42919:SF8">
    <property type="entry name" value="N-ALPHA-ACETYLTRANSFERASE 50"/>
    <property type="match status" value="1"/>
</dbReference>
<dbReference type="Proteomes" id="UP000198618">
    <property type="component" value="Unassembled WGS sequence"/>
</dbReference>
<keyword evidence="5" id="KW-1185">Reference proteome</keyword>
<evidence type="ECO:0000313" key="4">
    <source>
        <dbReference type="EMBL" id="SES66852.1"/>
    </source>
</evidence>
<keyword evidence="1 4" id="KW-0808">Transferase</keyword>
<keyword evidence="2" id="KW-0012">Acyltransferase</keyword>
<dbReference type="OrthoDB" id="9799092at2"/>
<feature type="domain" description="N-acetyltransferase" evidence="3">
    <location>
        <begin position="1"/>
        <end position="166"/>
    </location>
</feature>
<evidence type="ECO:0000313" key="5">
    <source>
        <dbReference type="Proteomes" id="UP000198618"/>
    </source>
</evidence>
<dbReference type="InterPro" id="IPR051556">
    <property type="entry name" value="N-term/lysine_N-AcTrnsfr"/>
</dbReference>
<dbReference type="InterPro" id="IPR016181">
    <property type="entry name" value="Acyl_CoA_acyltransferase"/>
</dbReference>
<evidence type="ECO:0000259" key="3">
    <source>
        <dbReference type="PROSITE" id="PS51186"/>
    </source>
</evidence>
<organism evidence="4 5">
    <name type="scientific">Oceanobacillus limi</name>
    <dbReference type="NCBI Taxonomy" id="930131"/>
    <lineage>
        <taxon>Bacteria</taxon>
        <taxon>Bacillati</taxon>
        <taxon>Bacillota</taxon>
        <taxon>Bacilli</taxon>
        <taxon>Bacillales</taxon>
        <taxon>Bacillaceae</taxon>
        <taxon>Oceanobacillus</taxon>
    </lineage>
</organism>
<name>A0A1H9YD42_9BACI</name>
<accession>A0A1H9YD42</accession>
<proteinExistence type="predicted"/>
<dbReference type="GO" id="GO:0016747">
    <property type="term" value="F:acyltransferase activity, transferring groups other than amino-acyl groups"/>
    <property type="evidence" value="ECO:0007669"/>
    <property type="project" value="InterPro"/>
</dbReference>
<dbReference type="STRING" id="930131.SAMN05216389_101326"/>
<dbReference type="SUPFAM" id="SSF55729">
    <property type="entry name" value="Acyl-CoA N-acyltransferases (Nat)"/>
    <property type="match status" value="1"/>
</dbReference>
<sequence>MKVRRLNENDVKQYHKIRLEALKNSPEAFSSSYQEEIEKPIEVYRSRLASTEGSITFGYEDNDQVCGVITVVKENKAKLNHRVMIVSTYVIPEKRGQGIGKVLVQEAIQQAKRLDGIEQVYLTVANNNEKAKKLYRYFGFELFGTEKKALKFENKYFDIDHMVLYF</sequence>
<evidence type="ECO:0000256" key="2">
    <source>
        <dbReference type="ARBA" id="ARBA00023315"/>
    </source>
</evidence>
<dbReference type="Pfam" id="PF13420">
    <property type="entry name" value="Acetyltransf_4"/>
    <property type="match status" value="1"/>
</dbReference>